<dbReference type="InterPro" id="IPR040170">
    <property type="entry name" value="Cytosol_ACT"/>
</dbReference>
<dbReference type="EMBL" id="CP002086">
    <property type="protein sequence ID" value="ADJ29114.1"/>
    <property type="molecule type" value="Genomic_DNA"/>
</dbReference>
<dbReference type="HOGENOM" id="CLU_050164_2_0_6"/>
<dbReference type="eggNOG" id="COG1607">
    <property type="taxonomic scope" value="Bacteria"/>
</dbReference>
<evidence type="ECO:0000256" key="2">
    <source>
        <dbReference type="ARBA" id="ARBA00022801"/>
    </source>
</evidence>
<proteinExistence type="inferred from homology"/>
<dbReference type="InterPro" id="IPR029069">
    <property type="entry name" value="HotDog_dom_sf"/>
</dbReference>
<protein>
    <submittedName>
        <fullName evidence="5">Thioesterase superfamily protein</fullName>
    </submittedName>
</protein>
<dbReference type="PROSITE" id="PS51770">
    <property type="entry name" value="HOTDOG_ACOT"/>
    <property type="match status" value="1"/>
</dbReference>
<comment type="similarity">
    <text evidence="1">Belongs to the acyl coenzyme A hydrolase family.</text>
</comment>
<dbReference type="PANTHER" id="PTHR11049:SF5">
    <property type="entry name" value="ACYL-COA THIOESTER HYDROLASE YCIA"/>
    <property type="match status" value="1"/>
</dbReference>
<dbReference type="RefSeq" id="WP_013221186.1">
    <property type="nucleotide sequence ID" value="NC_014315.1"/>
</dbReference>
<dbReference type="CDD" id="cd03442">
    <property type="entry name" value="BFIT_BACH"/>
    <property type="match status" value="1"/>
</dbReference>
<dbReference type="GO" id="GO:0009062">
    <property type="term" value="P:fatty acid catabolic process"/>
    <property type="evidence" value="ECO:0007669"/>
    <property type="project" value="TreeGrafter"/>
</dbReference>
<dbReference type="Gene3D" id="3.10.129.10">
    <property type="entry name" value="Hotdog Thioesterase"/>
    <property type="match status" value="1"/>
</dbReference>
<reference evidence="5 6" key="1">
    <citation type="submission" date="2010-06" db="EMBL/GenBank/DDBJ databases">
        <title>Complete sequence of chromosome of Nitrosococcus watsoni C-113.</title>
        <authorList>
            <consortium name="US DOE Joint Genome Institute"/>
            <person name="Lucas S."/>
            <person name="Copeland A."/>
            <person name="Lapidus A."/>
            <person name="Cheng J.-F."/>
            <person name="Bruce D."/>
            <person name="Goodwin L."/>
            <person name="Pitluck S."/>
            <person name="Malfatti S.A."/>
            <person name="Chain P.S.G."/>
            <person name="Land M."/>
            <person name="Hauser L."/>
            <person name="Kyrpides N."/>
            <person name="Ivanova N."/>
            <person name="Cambell M.A."/>
            <person name="Heidelberg J.F."/>
            <person name="Klotz M.G."/>
            <person name="Woyke T."/>
        </authorList>
    </citation>
    <scope>NUCLEOTIDE SEQUENCE [LARGE SCALE GENOMIC DNA]</scope>
    <source>
        <strain evidence="5 6">C-113</strain>
    </source>
</reference>
<dbReference type="SUPFAM" id="SSF54637">
    <property type="entry name" value="Thioesterase/thiol ester dehydrase-isomerase"/>
    <property type="match status" value="1"/>
</dbReference>
<dbReference type="Pfam" id="PF03061">
    <property type="entry name" value="4HBT"/>
    <property type="match status" value="1"/>
</dbReference>
<dbReference type="Proteomes" id="UP000000393">
    <property type="component" value="Chromosome"/>
</dbReference>
<dbReference type="AlphaFoldDB" id="D8K8J4"/>
<dbReference type="GO" id="GO:0005829">
    <property type="term" value="C:cytosol"/>
    <property type="evidence" value="ECO:0007669"/>
    <property type="project" value="TreeGrafter"/>
</dbReference>
<dbReference type="OrthoDB" id="9801856at2"/>
<sequence length="140" mass="15320">MPLPRCKEPTLRILARPTDTNAAGDIFGGWLMSWTDIAGSIVAFRRARGRIVTVAVKDFNFIQPVYVDDLVSFYAEVTKVGNTSLTVEVIVYAERKRGEETCEQVASACLVYVALGKDHCPRPVPDNDDSKSGCGNSPPE</sequence>
<evidence type="ECO:0000313" key="6">
    <source>
        <dbReference type="Proteomes" id="UP000000393"/>
    </source>
</evidence>
<evidence type="ECO:0000256" key="1">
    <source>
        <dbReference type="ARBA" id="ARBA00010458"/>
    </source>
</evidence>
<dbReference type="GO" id="GO:0006637">
    <property type="term" value="P:acyl-CoA metabolic process"/>
    <property type="evidence" value="ECO:0007669"/>
    <property type="project" value="TreeGrafter"/>
</dbReference>
<feature type="domain" description="HotDog ACOT-type" evidence="4">
    <location>
        <begin position="5"/>
        <end position="118"/>
    </location>
</feature>
<keyword evidence="2 3" id="KW-0378">Hydrolase</keyword>
<dbReference type="GO" id="GO:0052816">
    <property type="term" value="F:long-chain fatty acyl-CoA hydrolase activity"/>
    <property type="evidence" value="ECO:0007669"/>
    <property type="project" value="TreeGrafter"/>
</dbReference>
<dbReference type="InterPro" id="IPR006683">
    <property type="entry name" value="Thioestr_dom"/>
</dbReference>
<dbReference type="STRING" id="105559.Nwat_2286"/>
<dbReference type="InterPro" id="IPR033120">
    <property type="entry name" value="HOTDOG_ACOT"/>
</dbReference>
<evidence type="ECO:0000313" key="5">
    <source>
        <dbReference type="EMBL" id="ADJ29114.1"/>
    </source>
</evidence>
<accession>D8K8J4</accession>
<evidence type="ECO:0000259" key="4">
    <source>
        <dbReference type="PROSITE" id="PS51770"/>
    </source>
</evidence>
<dbReference type="KEGG" id="nwa:Nwat_2286"/>
<organism evidence="5 6">
    <name type="scientific">Nitrosococcus watsoni (strain C-113)</name>
    <dbReference type="NCBI Taxonomy" id="105559"/>
    <lineage>
        <taxon>Bacteria</taxon>
        <taxon>Pseudomonadati</taxon>
        <taxon>Pseudomonadota</taxon>
        <taxon>Gammaproteobacteria</taxon>
        <taxon>Chromatiales</taxon>
        <taxon>Chromatiaceae</taxon>
        <taxon>Nitrosococcus</taxon>
    </lineage>
</organism>
<name>D8K8J4_NITWC</name>
<dbReference type="PANTHER" id="PTHR11049">
    <property type="entry name" value="ACYL COENZYME A THIOESTER HYDROLASE"/>
    <property type="match status" value="1"/>
</dbReference>
<evidence type="ECO:0000256" key="3">
    <source>
        <dbReference type="PROSITE-ProRule" id="PRU01106"/>
    </source>
</evidence>
<keyword evidence="6" id="KW-1185">Reference proteome</keyword>
<gene>
    <name evidence="5" type="ordered locus">Nwat_2286</name>
</gene>